<protein>
    <submittedName>
        <fullName evidence="5">Helix-turn-helix domain-containing protein</fullName>
    </submittedName>
</protein>
<evidence type="ECO:0000313" key="6">
    <source>
        <dbReference type="Proteomes" id="UP001149303"/>
    </source>
</evidence>
<keyword evidence="2" id="KW-0238">DNA-binding</keyword>
<dbReference type="Proteomes" id="UP001149303">
    <property type="component" value="Unassembled WGS sequence"/>
</dbReference>
<comment type="caution">
    <text evidence="5">The sequence shown here is derived from an EMBL/GenBank/DDBJ whole genome shotgun (WGS) entry which is preliminary data.</text>
</comment>
<dbReference type="GO" id="GO:0003700">
    <property type="term" value="F:DNA-binding transcription factor activity"/>
    <property type="evidence" value="ECO:0007669"/>
    <property type="project" value="InterPro"/>
</dbReference>
<gene>
    <name evidence="5" type="ORF">LCI24_16310</name>
</gene>
<dbReference type="SUPFAM" id="SSF46689">
    <property type="entry name" value="Homeodomain-like"/>
    <property type="match status" value="1"/>
</dbReference>
<evidence type="ECO:0000256" key="3">
    <source>
        <dbReference type="ARBA" id="ARBA00023163"/>
    </source>
</evidence>
<dbReference type="InterPro" id="IPR018060">
    <property type="entry name" value="HTH_AraC"/>
</dbReference>
<dbReference type="AlphaFoldDB" id="A0A9X4IRL6"/>
<dbReference type="RefSeq" id="WP_274641328.1">
    <property type="nucleotide sequence ID" value="NZ_JAIWJY010000015.1"/>
</dbReference>
<organism evidence="5 6">
    <name type="scientific">Tenacibaculum larymnensis</name>
    <dbReference type="NCBI Taxonomy" id="2878201"/>
    <lineage>
        <taxon>Bacteria</taxon>
        <taxon>Pseudomonadati</taxon>
        <taxon>Bacteroidota</taxon>
        <taxon>Flavobacteriia</taxon>
        <taxon>Flavobacteriales</taxon>
        <taxon>Flavobacteriaceae</taxon>
        <taxon>Tenacibaculum</taxon>
    </lineage>
</organism>
<dbReference type="PROSITE" id="PS01124">
    <property type="entry name" value="HTH_ARAC_FAMILY_2"/>
    <property type="match status" value="1"/>
</dbReference>
<evidence type="ECO:0000313" key="5">
    <source>
        <dbReference type="EMBL" id="MDE1208361.1"/>
    </source>
</evidence>
<dbReference type="GO" id="GO:0043565">
    <property type="term" value="F:sequence-specific DNA binding"/>
    <property type="evidence" value="ECO:0007669"/>
    <property type="project" value="InterPro"/>
</dbReference>
<dbReference type="InterPro" id="IPR009057">
    <property type="entry name" value="Homeodomain-like_sf"/>
</dbReference>
<name>A0A9X4IRL6_9FLAO</name>
<feature type="domain" description="HTH araC/xylS-type" evidence="4">
    <location>
        <begin position="172"/>
        <end position="270"/>
    </location>
</feature>
<dbReference type="SMART" id="SM00342">
    <property type="entry name" value="HTH_ARAC"/>
    <property type="match status" value="1"/>
</dbReference>
<keyword evidence="3" id="KW-0804">Transcription</keyword>
<dbReference type="PANTHER" id="PTHR43280">
    <property type="entry name" value="ARAC-FAMILY TRANSCRIPTIONAL REGULATOR"/>
    <property type="match status" value="1"/>
</dbReference>
<dbReference type="EMBL" id="JAIWJY010000015">
    <property type="protein sequence ID" value="MDE1208361.1"/>
    <property type="molecule type" value="Genomic_DNA"/>
</dbReference>
<dbReference type="PANTHER" id="PTHR43280:SF32">
    <property type="entry name" value="TRANSCRIPTIONAL REGULATORY PROTEIN"/>
    <property type="match status" value="1"/>
</dbReference>
<proteinExistence type="predicted"/>
<dbReference type="Gene3D" id="1.10.10.60">
    <property type="entry name" value="Homeodomain-like"/>
    <property type="match status" value="1"/>
</dbReference>
<evidence type="ECO:0000256" key="1">
    <source>
        <dbReference type="ARBA" id="ARBA00023015"/>
    </source>
</evidence>
<keyword evidence="6" id="KW-1185">Reference proteome</keyword>
<accession>A0A9X4IRL6</accession>
<evidence type="ECO:0000256" key="2">
    <source>
        <dbReference type="ARBA" id="ARBA00023125"/>
    </source>
</evidence>
<evidence type="ECO:0000259" key="4">
    <source>
        <dbReference type="PROSITE" id="PS01124"/>
    </source>
</evidence>
<sequence>MKKQKVLLFEGSGGVQFPENFLETYHTHIYCHSGEISFIFKGRQLKASAGEFVFWYAHSVVSHISFTKNFTATVLLVDEEFLNSNLPDISWSIDVLIHTRDHPVLHFNEQKNKQKVLSNFQLLYDKLQEKDHTFYTELTKTQMHLFTLEMWHVFAAEFDRNKRTPQSGSIYDRFIHLVQDYCMTEREVKFYADKLFITPKHLNFVCKQNTGITASEWIQRFVKERLIVLLENQNLSIAELADMMEFSSRSFFTRYVKKLLGLTPSEYRSRLE</sequence>
<keyword evidence="1" id="KW-0805">Transcription regulation</keyword>
<dbReference type="Pfam" id="PF12833">
    <property type="entry name" value="HTH_18"/>
    <property type="match status" value="1"/>
</dbReference>
<reference evidence="5" key="1">
    <citation type="submission" date="2021-09" db="EMBL/GenBank/DDBJ databases">
        <authorList>
            <person name="Smyrli M."/>
        </authorList>
    </citation>
    <scope>NUCLEOTIDE SEQUENCE</scope>
    <source>
        <strain evidence="5">LAR25</strain>
    </source>
</reference>